<evidence type="ECO:0000313" key="2">
    <source>
        <dbReference type="EnsemblMetazoa" id="Aqu2.1.38908_001"/>
    </source>
</evidence>
<protein>
    <recommendedName>
        <fullName evidence="1">ZSWIM3 N-terminal domain-containing protein</fullName>
    </recommendedName>
</protein>
<name>A0A1X7VG04_AMPQE</name>
<dbReference type="InterPro" id="IPR048325">
    <property type="entry name" value="ZSWIM3_N"/>
</dbReference>
<dbReference type="PANTHER" id="PTHR47086">
    <property type="entry name" value="BTB DOMAIN-CONTAINING PROTEIN"/>
    <property type="match status" value="1"/>
</dbReference>
<dbReference type="STRING" id="400682.A0A1X7VG04"/>
<organism evidence="2">
    <name type="scientific">Amphimedon queenslandica</name>
    <name type="common">Sponge</name>
    <dbReference type="NCBI Taxonomy" id="400682"/>
    <lineage>
        <taxon>Eukaryota</taxon>
        <taxon>Metazoa</taxon>
        <taxon>Porifera</taxon>
        <taxon>Demospongiae</taxon>
        <taxon>Heteroscleromorpha</taxon>
        <taxon>Haplosclerida</taxon>
        <taxon>Niphatidae</taxon>
        <taxon>Amphimedon</taxon>
    </lineage>
</organism>
<dbReference type="EnsemblMetazoa" id="Aqu2.1.38908_001">
    <property type="protein sequence ID" value="Aqu2.1.38908_001"/>
    <property type="gene ID" value="Aqu2.1.38908"/>
</dbReference>
<reference evidence="2" key="1">
    <citation type="submission" date="2017-05" db="UniProtKB">
        <authorList>
            <consortium name="EnsemblMetazoa"/>
        </authorList>
    </citation>
    <scope>IDENTIFICATION</scope>
</reference>
<proteinExistence type="predicted"/>
<dbReference type="InParanoid" id="A0A1X7VG04"/>
<sequence length="197" mass="22953">MTDNIDFSVGDKFSYFEALSTKIAANKKSKCVQYYRHDSDTLENAKKKAPLKVDSSNKALKYYYVLYSCIFGGKEFHSTSKEKRPNQRLWNYFNDLIAHVVKNDSQYLTITDISDEHNHDISKEVYDHLPHQRELNEVKNDVEKLLQLVVDKKLLREHSTDTNLEKLIGASLNEPHIKDTSMSVCLYTYVTPIYTYL</sequence>
<evidence type="ECO:0000259" key="1">
    <source>
        <dbReference type="Pfam" id="PF21599"/>
    </source>
</evidence>
<dbReference type="OMA" id="SFIGMAR"/>
<dbReference type="Pfam" id="PF21599">
    <property type="entry name" value="ZSWIM3_N"/>
    <property type="match status" value="1"/>
</dbReference>
<dbReference type="AlphaFoldDB" id="A0A1X7VG04"/>
<dbReference type="PANTHER" id="PTHR47086:SF4">
    <property type="entry name" value="BTB DOMAIN-CONTAINING PROTEIN"/>
    <property type="match status" value="1"/>
</dbReference>
<accession>A0A1X7VG04</accession>
<feature type="domain" description="ZSWIM3 N-terminal" evidence="1">
    <location>
        <begin position="9"/>
        <end position="119"/>
    </location>
</feature>
<dbReference type="OrthoDB" id="124789at2759"/>
<dbReference type="InterPro" id="IPR040854">
    <property type="entry name" value="ZSWIM9"/>
</dbReference>